<keyword evidence="4" id="KW-0378">Hydrolase</keyword>
<sequence length="437" mass="51785">MENNFYPDTNNGELYRYFDSVEELYNFVDSCFHSLTEKFKEPYLNQIKIRGTVRLSRKQKGKYYYFGKLFSEEGSTIDIWIPPRLVEDIFKNDIEEFESDTYILGTINLKVDAYSLKPIIKVNFLDLIQKADEEFLETQKKEINLIELWKRFPHYKRLFPDDISITVIRPLVDTAYQDFEGKLESVREFIKNYRTIPVKIDSAEEIVQAINEAQGTVLVMLRGGGEDVQFEVFNDLRVVEAWAAKESFKILGLGHTENRGYLIEIFSDVVTTTPTEAGNYIALEIQRRRQEKAAEELRGKLVALEKEKEEREKERQRLVQEMNETRQELAKHKGENEELKRKIREKETNLKEKEEQIRRLNREISENREKLGRLEAEKRLKEEELEKFMKDYEKEKTELKDIYLKNNKETKRKVIFYGFILTFIAFIAGILLGISIK</sequence>
<evidence type="ECO:0000256" key="2">
    <source>
        <dbReference type="SAM" id="Phobius"/>
    </source>
</evidence>
<keyword evidence="4" id="KW-0269">Exonuclease</keyword>
<dbReference type="Pfam" id="PF02601">
    <property type="entry name" value="Exonuc_VII_L"/>
    <property type="match status" value="1"/>
</dbReference>
<dbReference type="InterPro" id="IPR020579">
    <property type="entry name" value="Exonuc_VII_lsu_C"/>
</dbReference>
<dbReference type="Proteomes" id="UP000006793">
    <property type="component" value="Chromosome"/>
</dbReference>
<proteinExistence type="predicted"/>
<dbReference type="HOGENOM" id="CLU_626894_0_0_0"/>
<dbReference type="EMBL" id="CP002683">
    <property type="protein sequence ID" value="AEH45800.1"/>
    <property type="molecule type" value="Genomic_DNA"/>
</dbReference>
<feature type="coiled-coil region" evidence="1">
    <location>
        <begin position="280"/>
        <end position="409"/>
    </location>
</feature>
<dbReference type="GO" id="GO:0008855">
    <property type="term" value="F:exodeoxyribonuclease VII activity"/>
    <property type="evidence" value="ECO:0007669"/>
    <property type="project" value="InterPro"/>
</dbReference>
<reference evidence="5" key="1">
    <citation type="submission" date="2011-04" db="EMBL/GenBank/DDBJ databases">
        <title>The complete genome of Thermodesulfatator indicus DSM 15286.</title>
        <authorList>
            <person name="Lucas S."/>
            <person name="Copeland A."/>
            <person name="Lapidus A."/>
            <person name="Bruce D."/>
            <person name="Goodwin L."/>
            <person name="Pitluck S."/>
            <person name="Peters L."/>
            <person name="Kyrpides N."/>
            <person name="Mavromatis K."/>
            <person name="Pagani I."/>
            <person name="Ivanova N."/>
            <person name="Saunders L."/>
            <person name="Detter J.C."/>
            <person name="Tapia R."/>
            <person name="Han C."/>
            <person name="Land M."/>
            <person name="Hauser L."/>
            <person name="Markowitz V."/>
            <person name="Cheng J.-F."/>
            <person name="Hugenholtz P."/>
            <person name="Woyke T."/>
            <person name="Wu D."/>
            <person name="Spring S."/>
            <person name="Schroeder M."/>
            <person name="Brambilla E."/>
            <person name="Klenk H.-P."/>
            <person name="Eisen J.A."/>
        </authorList>
    </citation>
    <scope>NUCLEOTIDE SEQUENCE [LARGE SCALE GENOMIC DNA]</scope>
    <source>
        <strain evidence="5">DSM 15286 / JCM 11887 / CIR29812</strain>
    </source>
</reference>
<dbReference type="PANTHER" id="PTHR30008:SF0">
    <property type="entry name" value="EXODEOXYRIBONUCLEASE 7 LARGE SUBUNIT"/>
    <property type="match status" value="1"/>
</dbReference>
<keyword evidence="5" id="KW-1185">Reference proteome</keyword>
<keyword evidence="1" id="KW-0175">Coiled coil</keyword>
<gene>
    <name evidence="4" type="ordered locus">Thein_1945</name>
</gene>
<evidence type="ECO:0000313" key="5">
    <source>
        <dbReference type="Proteomes" id="UP000006793"/>
    </source>
</evidence>
<feature type="domain" description="Exonuclease VII large subunit C-terminal" evidence="3">
    <location>
        <begin position="197"/>
        <end position="418"/>
    </location>
</feature>
<dbReference type="GO" id="GO:0009318">
    <property type="term" value="C:exodeoxyribonuclease VII complex"/>
    <property type="evidence" value="ECO:0007669"/>
    <property type="project" value="InterPro"/>
</dbReference>
<keyword evidence="2" id="KW-0472">Membrane</keyword>
<organism evidence="4 5">
    <name type="scientific">Thermodesulfatator indicus (strain DSM 15286 / JCM 11887 / CIR29812)</name>
    <dbReference type="NCBI Taxonomy" id="667014"/>
    <lineage>
        <taxon>Bacteria</taxon>
        <taxon>Pseudomonadati</taxon>
        <taxon>Thermodesulfobacteriota</taxon>
        <taxon>Thermodesulfobacteria</taxon>
        <taxon>Thermodesulfobacteriales</taxon>
        <taxon>Thermodesulfatatoraceae</taxon>
        <taxon>Thermodesulfatator</taxon>
    </lineage>
</organism>
<dbReference type="GO" id="GO:0006308">
    <property type="term" value="P:DNA catabolic process"/>
    <property type="evidence" value="ECO:0007669"/>
    <property type="project" value="InterPro"/>
</dbReference>
<dbReference type="STRING" id="667014.Thein_1945"/>
<dbReference type="AlphaFoldDB" id="F8ACM5"/>
<evidence type="ECO:0000259" key="3">
    <source>
        <dbReference type="Pfam" id="PF02601"/>
    </source>
</evidence>
<dbReference type="KEGG" id="tid:Thein_1945"/>
<keyword evidence="2" id="KW-0812">Transmembrane</keyword>
<dbReference type="PANTHER" id="PTHR30008">
    <property type="entry name" value="EXODEOXYRIBONUCLEASE 7 LARGE SUBUNIT"/>
    <property type="match status" value="1"/>
</dbReference>
<keyword evidence="2" id="KW-1133">Transmembrane helix</keyword>
<reference evidence="4 5" key="2">
    <citation type="journal article" date="2012" name="Stand. Genomic Sci.">
        <title>Complete genome sequence of the thermophilic sulfate-reducing ocean bacterium Thermodesulfatator indicus type strain (CIR29812(T)).</title>
        <authorList>
            <person name="Anderson I."/>
            <person name="Saunders E."/>
            <person name="Lapidus A."/>
            <person name="Nolan M."/>
            <person name="Lucas S."/>
            <person name="Tice H."/>
            <person name="Del Rio T.G."/>
            <person name="Cheng J.F."/>
            <person name="Han C."/>
            <person name="Tapia R."/>
            <person name="Goodwin L.A."/>
            <person name="Pitluck S."/>
            <person name="Liolios K."/>
            <person name="Mavromatis K."/>
            <person name="Pagani I."/>
            <person name="Ivanova N."/>
            <person name="Mikhailova N."/>
            <person name="Pati A."/>
            <person name="Chen A."/>
            <person name="Palaniappan K."/>
            <person name="Land M."/>
            <person name="Hauser L."/>
            <person name="Jeffries C.D."/>
            <person name="Chang Y.J."/>
            <person name="Brambilla E.M."/>
            <person name="Rohde M."/>
            <person name="Spring S."/>
            <person name="Goker M."/>
            <person name="Detter J.C."/>
            <person name="Woyke T."/>
            <person name="Bristow J."/>
            <person name="Eisen J.A."/>
            <person name="Markowitz V."/>
            <person name="Hugenholtz P."/>
            <person name="Kyrpides N.C."/>
            <person name="Klenk H.P."/>
        </authorList>
    </citation>
    <scope>NUCLEOTIDE SEQUENCE [LARGE SCALE GENOMIC DNA]</scope>
    <source>
        <strain evidence="5">DSM 15286 / JCM 11887 / CIR29812</strain>
    </source>
</reference>
<dbReference type="InterPro" id="IPR003753">
    <property type="entry name" value="Exonuc_VII_L"/>
</dbReference>
<feature type="transmembrane region" description="Helical" evidence="2">
    <location>
        <begin position="414"/>
        <end position="436"/>
    </location>
</feature>
<accession>F8ACM5</accession>
<keyword evidence="4" id="KW-0540">Nuclease</keyword>
<dbReference type="PaxDb" id="667014-Thein_1945"/>
<dbReference type="eggNOG" id="COG1570">
    <property type="taxonomic scope" value="Bacteria"/>
</dbReference>
<protein>
    <submittedName>
        <fullName evidence="4">Exonuclease VII, large subunit</fullName>
    </submittedName>
</protein>
<name>F8ACM5_THEID</name>
<evidence type="ECO:0000313" key="4">
    <source>
        <dbReference type="EMBL" id="AEH45800.1"/>
    </source>
</evidence>
<dbReference type="InParanoid" id="F8ACM5"/>
<evidence type="ECO:0000256" key="1">
    <source>
        <dbReference type="SAM" id="Coils"/>
    </source>
</evidence>